<evidence type="ECO:0000313" key="2">
    <source>
        <dbReference type="Proteomes" id="UP000297814"/>
    </source>
</evidence>
<reference evidence="1 2" key="1">
    <citation type="submission" date="2017-12" db="EMBL/GenBank/DDBJ databases">
        <title>Comparative genomics of Botrytis spp.</title>
        <authorList>
            <person name="Valero-Jimenez C.A."/>
            <person name="Tapia P."/>
            <person name="Veloso J."/>
            <person name="Silva-Moreno E."/>
            <person name="Staats M."/>
            <person name="Valdes J.H."/>
            <person name="Van Kan J.A.L."/>
        </authorList>
    </citation>
    <scope>NUCLEOTIDE SEQUENCE [LARGE SCALE GENOMIC DNA]</scope>
    <source>
        <strain evidence="1 2">Bh0001</strain>
    </source>
</reference>
<evidence type="ECO:0000313" key="1">
    <source>
        <dbReference type="EMBL" id="TGO39716.1"/>
    </source>
</evidence>
<name>A0A4Z1GS26_9HELO</name>
<dbReference type="Proteomes" id="UP000297814">
    <property type="component" value="Unassembled WGS sequence"/>
</dbReference>
<gene>
    <name evidence="1" type="ORF">BHYA_0049g00520</name>
</gene>
<dbReference type="EMBL" id="PQXK01000049">
    <property type="protein sequence ID" value="TGO39716.1"/>
    <property type="molecule type" value="Genomic_DNA"/>
</dbReference>
<keyword evidence="2" id="KW-1185">Reference proteome</keyword>
<organism evidence="1 2">
    <name type="scientific">Botrytis hyacinthi</name>
    <dbReference type="NCBI Taxonomy" id="278943"/>
    <lineage>
        <taxon>Eukaryota</taxon>
        <taxon>Fungi</taxon>
        <taxon>Dikarya</taxon>
        <taxon>Ascomycota</taxon>
        <taxon>Pezizomycotina</taxon>
        <taxon>Leotiomycetes</taxon>
        <taxon>Helotiales</taxon>
        <taxon>Sclerotiniaceae</taxon>
        <taxon>Botrytis</taxon>
    </lineage>
</organism>
<proteinExistence type="predicted"/>
<comment type="caution">
    <text evidence="1">The sequence shown here is derived from an EMBL/GenBank/DDBJ whole genome shotgun (WGS) entry which is preliminary data.</text>
</comment>
<dbReference type="AlphaFoldDB" id="A0A4Z1GS26"/>
<protein>
    <submittedName>
        <fullName evidence="1">Uncharacterized protein</fullName>
    </submittedName>
</protein>
<accession>A0A4Z1GS26</accession>
<sequence>MPISTPLYSTDKSCTWLGLTTRRHYAARHNKNAYKGFAFIPCLTLDDWPDQQELLYPTSAYAKFLSSDPPLTLSLGDIAAIWGPGFSYGECCYGI</sequence>